<comment type="caution">
    <text evidence="1">The sequence shown here is derived from an EMBL/GenBank/DDBJ whole genome shotgun (WGS) entry which is preliminary data.</text>
</comment>
<name>A0AAV4TJE1_9ARAC</name>
<gene>
    <name evidence="1" type="ORF">CDAR_234561</name>
</gene>
<accession>A0AAV4TJE1</accession>
<reference evidence="1 2" key="1">
    <citation type="submission" date="2021-06" db="EMBL/GenBank/DDBJ databases">
        <title>Caerostris darwini draft genome.</title>
        <authorList>
            <person name="Kono N."/>
            <person name="Arakawa K."/>
        </authorList>
    </citation>
    <scope>NUCLEOTIDE SEQUENCE [LARGE SCALE GENOMIC DNA]</scope>
</reference>
<dbReference type="AlphaFoldDB" id="A0AAV4TJE1"/>
<protein>
    <submittedName>
        <fullName evidence="1">Uncharacterized protein</fullName>
    </submittedName>
</protein>
<proteinExistence type="predicted"/>
<organism evidence="1 2">
    <name type="scientific">Caerostris darwini</name>
    <dbReference type="NCBI Taxonomy" id="1538125"/>
    <lineage>
        <taxon>Eukaryota</taxon>
        <taxon>Metazoa</taxon>
        <taxon>Ecdysozoa</taxon>
        <taxon>Arthropoda</taxon>
        <taxon>Chelicerata</taxon>
        <taxon>Arachnida</taxon>
        <taxon>Araneae</taxon>
        <taxon>Araneomorphae</taxon>
        <taxon>Entelegynae</taxon>
        <taxon>Araneoidea</taxon>
        <taxon>Araneidae</taxon>
        <taxon>Caerostris</taxon>
    </lineage>
</organism>
<keyword evidence="2" id="KW-1185">Reference proteome</keyword>
<evidence type="ECO:0000313" key="1">
    <source>
        <dbReference type="EMBL" id="GIY46234.1"/>
    </source>
</evidence>
<evidence type="ECO:0000313" key="2">
    <source>
        <dbReference type="Proteomes" id="UP001054837"/>
    </source>
</evidence>
<sequence>MCRPLMLLGRGHSTHQTSPYGRHMARSFGTARKPPFLIPGNPIQHMGLYRETNVTFSSMSETKNGRFYSYLRWMI</sequence>
<dbReference type="EMBL" id="BPLQ01009733">
    <property type="protein sequence ID" value="GIY46234.1"/>
    <property type="molecule type" value="Genomic_DNA"/>
</dbReference>
<dbReference type="Proteomes" id="UP001054837">
    <property type="component" value="Unassembled WGS sequence"/>
</dbReference>